<dbReference type="GO" id="GO:0003677">
    <property type="term" value="F:DNA binding"/>
    <property type="evidence" value="ECO:0007669"/>
    <property type="project" value="InterPro"/>
</dbReference>
<dbReference type="RefSeq" id="WP_021645247.1">
    <property type="nucleotide sequence ID" value="NZ_KE993102.1"/>
</dbReference>
<evidence type="ECO:0000313" key="3">
    <source>
        <dbReference type="Proteomes" id="UP000016496"/>
    </source>
</evidence>
<reference evidence="2 3" key="1">
    <citation type="submission" date="2013-08" db="EMBL/GenBank/DDBJ databases">
        <authorList>
            <person name="Weinstock G."/>
            <person name="Sodergren E."/>
            <person name="Wylie T."/>
            <person name="Fulton L."/>
            <person name="Fulton R."/>
            <person name="Fronick C."/>
            <person name="O'Laughlin M."/>
            <person name="Godfrey J."/>
            <person name="Miner T."/>
            <person name="Herter B."/>
            <person name="Appelbaum E."/>
            <person name="Cordes M."/>
            <person name="Lek S."/>
            <person name="Wollam A."/>
            <person name="Pepin K.H."/>
            <person name="Palsikar V.B."/>
            <person name="Mitreva M."/>
            <person name="Wilson R.K."/>
        </authorList>
    </citation>
    <scope>NUCLEOTIDE SEQUENCE [LARGE SCALE GENOMIC DNA]</scope>
    <source>
        <strain evidence="2 3">F0041</strain>
    </source>
</reference>
<gene>
    <name evidence="2" type="ORF">HMPREF1981_01791</name>
</gene>
<dbReference type="Pfam" id="PF01548">
    <property type="entry name" value="DEDD_Tnp_IS110"/>
    <property type="match status" value="1"/>
</dbReference>
<evidence type="ECO:0000259" key="1">
    <source>
        <dbReference type="Pfam" id="PF01548"/>
    </source>
</evidence>
<proteinExistence type="predicted"/>
<feature type="domain" description="Transposase IS110-like N-terminal" evidence="1">
    <location>
        <begin position="4"/>
        <end position="65"/>
    </location>
</feature>
<dbReference type="GeneID" id="99754392"/>
<dbReference type="InterPro" id="IPR002525">
    <property type="entry name" value="Transp_IS110-like_N"/>
</dbReference>
<dbReference type="HOGENOM" id="CLU_2767363_0_0_10"/>
<accession>U2CMQ9</accession>
<dbReference type="GO" id="GO:0004803">
    <property type="term" value="F:transposase activity"/>
    <property type="evidence" value="ECO:0007669"/>
    <property type="project" value="InterPro"/>
</dbReference>
<comment type="caution">
    <text evidence="2">The sequence shown here is derived from an EMBL/GenBank/DDBJ whole genome shotgun (WGS) entry which is preliminary data.</text>
</comment>
<dbReference type="PATRIC" id="fig|1321819.3.peg.1655"/>
<name>U2CMQ9_9BACE</name>
<organism evidence="2 3">
    <name type="scientific">Bacteroides pyogenes F0041</name>
    <dbReference type="NCBI Taxonomy" id="1321819"/>
    <lineage>
        <taxon>Bacteria</taxon>
        <taxon>Pseudomonadati</taxon>
        <taxon>Bacteroidota</taxon>
        <taxon>Bacteroidia</taxon>
        <taxon>Bacteroidales</taxon>
        <taxon>Bacteroidaceae</taxon>
        <taxon>Bacteroides</taxon>
    </lineage>
</organism>
<dbReference type="EMBL" id="AWSV01000095">
    <property type="protein sequence ID" value="ERI85348.1"/>
    <property type="molecule type" value="Genomic_DNA"/>
</dbReference>
<evidence type="ECO:0000313" key="2">
    <source>
        <dbReference type="EMBL" id="ERI85348.1"/>
    </source>
</evidence>
<dbReference type="GO" id="GO:0006313">
    <property type="term" value="P:DNA transposition"/>
    <property type="evidence" value="ECO:0007669"/>
    <property type="project" value="InterPro"/>
</dbReference>
<sequence>MTYIGIDISKSTFVAAFPSGNSYRTETFTNEAKGIRKFIGKLSADTHHCVMEATGNYGFLLLCFLD</sequence>
<protein>
    <recommendedName>
        <fullName evidence="1">Transposase IS110-like N-terminal domain-containing protein</fullName>
    </recommendedName>
</protein>
<dbReference type="Proteomes" id="UP000016496">
    <property type="component" value="Unassembled WGS sequence"/>
</dbReference>
<dbReference type="AlphaFoldDB" id="U2CMQ9"/>